<evidence type="ECO:0000256" key="9">
    <source>
        <dbReference type="ARBA" id="ARBA00023136"/>
    </source>
</evidence>
<dbReference type="InterPro" id="IPR051621">
    <property type="entry name" value="T2SS_protein_J"/>
</dbReference>
<dbReference type="GO" id="GO:0015627">
    <property type="term" value="C:type II protein secretion system complex"/>
    <property type="evidence" value="ECO:0007669"/>
    <property type="project" value="InterPro"/>
</dbReference>
<evidence type="ECO:0000256" key="6">
    <source>
        <dbReference type="ARBA" id="ARBA00022519"/>
    </source>
</evidence>
<sequence>MKHGATLLKNNSKGFTLIEVLVSIVILSIIAVVSTNFLQSSVEARDESSKKLQNIKELNIASSILRRDIRQIINVPMRDYFGNNLKGNFIADTASDSLVFTTLVNASYSTSRIRRVEYLYQNNALIRKQYYADNPYSYDEFFETTLLEDISEIEFSYLGTSKWYASWPIDLITQRKIPELIKITFTRNNLEYEWVINPNIDYVYKK</sequence>
<dbReference type="GO" id="GO:0015628">
    <property type="term" value="P:protein secretion by the type II secretion system"/>
    <property type="evidence" value="ECO:0007669"/>
    <property type="project" value="InterPro"/>
</dbReference>
<evidence type="ECO:0000256" key="1">
    <source>
        <dbReference type="ARBA" id="ARBA00004377"/>
    </source>
</evidence>
<dbReference type="InterPro" id="IPR010055">
    <property type="entry name" value="T2SS_protein-GspJ"/>
</dbReference>
<dbReference type="PANTHER" id="PTHR39583:SF2">
    <property type="entry name" value="TYPE II SECRETION SYSTEM PROTEIN J"/>
    <property type="match status" value="1"/>
</dbReference>
<evidence type="ECO:0000256" key="2">
    <source>
        <dbReference type="ARBA" id="ARBA00011084"/>
    </source>
</evidence>
<dbReference type="Pfam" id="PF07963">
    <property type="entry name" value="N_methyl"/>
    <property type="match status" value="1"/>
</dbReference>
<keyword evidence="4" id="KW-1003">Cell membrane</keyword>
<dbReference type="InterPro" id="IPR045584">
    <property type="entry name" value="Pilin-like"/>
</dbReference>
<keyword evidence="5" id="KW-0488">Methylation</keyword>
<dbReference type="SUPFAM" id="SSF54523">
    <property type="entry name" value="Pili subunits"/>
    <property type="match status" value="1"/>
</dbReference>
<keyword evidence="8 10" id="KW-1133">Transmembrane helix</keyword>
<dbReference type="NCBIfam" id="TIGR02532">
    <property type="entry name" value="IV_pilin_GFxxxE"/>
    <property type="match status" value="1"/>
</dbReference>
<keyword evidence="6" id="KW-0997">Cell inner membrane</keyword>
<evidence type="ECO:0000256" key="5">
    <source>
        <dbReference type="ARBA" id="ARBA00022481"/>
    </source>
</evidence>
<comment type="subcellular location">
    <subcellularLocation>
        <location evidence="1">Cell inner membrane</location>
        <topology evidence="1">Single-pass membrane protein</topology>
    </subcellularLocation>
</comment>
<evidence type="ECO:0000256" key="8">
    <source>
        <dbReference type="ARBA" id="ARBA00022989"/>
    </source>
</evidence>
<evidence type="ECO:0000256" key="4">
    <source>
        <dbReference type="ARBA" id="ARBA00022475"/>
    </source>
</evidence>
<evidence type="ECO:0000256" key="7">
    <source>
        <dbReference type="ARBA" id="ARBA00022692"/>
    </source>
</evidence>
<gene>
    <name evidence="11" type="ORF">DBW92_02520</name>
</gene>
<dbReference type="Gene3D" id="3.10.610.10">
    <property type="entry name" value="GSPII I/J protein-like"/>
    <property type="match status" value="1"/>
</dbReference>
<dbReference type="PROSITE" id="PS00409">
    <property type="entry name" value="PROKAR_NTER_METHYL"/>
    <property type="match status" value="1"/>
</dbReference>
<keyword evidence="9 10" id="KW-0472">Membrane</keyword>
<dbReference type="Pfam" id="PF11612">
    <property type="entry name" value="T2SSJ"/>
    <property type="match status" value="1"/>
</dbReference>
<evidence type="ECO:0000256" key="3">
    <source>
        <dbReference type="ARBA" id="ARBA00021539"/>
    </source>
</evidence>
<accession>A0A368C5E4</accession>
<evidence type="ECO:0000313" key="11">
    <source>
        <dbReference type="EMBL" id="RCL44711.1"/>
    </source>
</evidence>
<dbReference type="Proteomes" id="UP000252915">
    <property type="component" value="Unassembled WGS sequence"/>
</dbReference>
<name>A0A368C5E4_9GAMM</name>
<dbReference type="EMBL" id="QOPI01000010">
    <property type="protein sequence ID" value="RCL44711.1"/>
    <property type="molecule type" value="Genomic_DNA"/>
</dbReference>
<reference evidence="11 12" key="1">
    <citation type="journal article" date="2018" name="Microbiome">
        <title>Fine metagenomic profile of the Mediterranean stratified and mixed water columns revealed by assembly and recruitment.</title>
        <authorList>
            <person name="Haro-Moreno J.M."/>
            <person name="Lopez-Perez M."/>
            <person name="De La Torre J.R."/>
            <person name="Picazo A."/>
            <person name="Camacho A."/>
            <person name="Rodriguez-Valera F."/>
        </authorList>
    </citation>
    <scope>NUCLEOTIDE SEQUENCE [LARGE SCALE GENOMIC DNA]</scope>
    <source>
        <strain evidence="11">MED-G78</strain>
    </source>
</reference>
<dbReference type="PANTHER" id="PTHR39583">
    <property type="entry name" value="TYPE II SECRETION SYSTEM PROTEIN J-RELATED"/>
    <property type="match status" value="1"/>
</dbReference>
<evidence type="ECO:0000256" key="10">
    <source>
        <dbReference type="SAM" id="Phobius"/>
    </source>
</evidence>
<dbReference type="AlphaFoldDB" id="A0A368C5E4"/>
<dbReference type="InterPro" id="IPR012902">
    <property type="entry name" value="N_methyl_site"/>
</dbReference>
<protein>
    <recommendedName>
        <fullName evidence="3">Type II secretion system protein J</fullName>
    </recommendedName>
</protein>
<comment type="similarity">
    <text evidence="2">Belongs to the GSP J family.</text>
</comment>
<keyword evidence="7 10" id="KW-0812">Transmembrane</keyword>
<proteinExistence type="inferred from homology"/>
<comment type="caution">
    <text evidence="11">The sequence shown here is derived from an EMBL/GenBank/DDBJ whole genome shotgun (WGS) entry which is preliminary data.</text>
</comment>
<feature type="transmembrane region" description="Helical" evidence="10">
    <location>
        <begin position="20"/>
        <end position="38"/>
    </location>
</feature>
<dbReference type="GO" id="GO:0005886">
    <property type="term" value="C:plasma membrane"/>
    <property type="evidence" value="ECO:0007669"/>
    <property type="project" value="UniProtKB-SubCell"/>
</dbReference>
<evidence type="ECO:0000313" key="12">
    <source>
        <dbReference type="Proteomes" id="UP000252915"/>
    </source>
</evidence>
<organism evidence="11 12">
    <name type="scientific">SAR86 cluster bacterium</name>
    <dbReference type="NCBI Taxonomy" id="2030880"/>
    <lineage>
        <taxon>Bacteria</taxon>
        <taxon>Pseudomonadati</taxon>
        <taxon>Pseudomonadota</taxon>
        <taxon>Gammaproteobacteria</taxon>
        <taxon>SAR86 cluster</taxon>
    </lineage>
</organism>